<protein>
    <recommendedName>
        <fullName evidence="3">Flagellar hook-length control protein-like C-terminal domain-containing protein</fullName>
    </recommendedName>
</protein>
<dbReference type="InterPro" id="IPR038610">
    <property type="entry name" value="FliK-like_C_sf"/>
</dbReference>
<keyword evidence="1" id="KW-0175">Coiled coil</keyword>
<evidence type="ECO:0000256" key="2">
    <source>
        <dbReference type="SAM" id="MobiDB-lite"/>
    </source>
</evidence>
<reference evidence="4 5" key="1">
    <citation type="submission" date="2018-04" db="EMBL/GenBank/DDBJ databases">
        <title>Novel Campyloabacter and Helicobacter Species and Strains.</title>
        <authorList>
            <person name="Mannion A.J."/>
            <person name="Shen Z."/>
            <person name="Fox J.G."/>
        </authorList>
    </citation>
    <scope>NUCLEOTIDE SEQUENCE [LARGE SCALE GENOMIC DNA]</scope>
    <source>
        <strain evidence="4 5">MIT 99-5101</strain>
    </source>
</reference>
<feature type="compositionally biased region" description="Basic and acidic residues" evidence="2">
    <location>
        <begin position="245"/>
        <end position="270"/>
    </location>
</feature>
<dbReference type="OrthoDB" id="5362877at2"/>
<feature type="compositionally biased region" description="Basic and acidic residues" evidence="2">
    <location>
        <begin position="344"/>
        <end position="395"/>
    </location>
</feature>
<feature type="compositionally biased region" description="Polar residues" evidence="2">
    <location>
        <begin position="443"/>
        <end position="462"/>
    </location>
</feature>
<feature type="compositionally biased region" description="Polar residues" evidence="2">
    <location>
        <begin position="699"/>
        <end position="711"/>
    </location>
</feature>
<dbReference type="CDD" id="cd17470">
    <property type="entry name" value="T3SS_Flik_C"/>
    <property type="match status" value="1"/>
</dbReference>
<dbReference type="Proteomes" id="UP000256650">
    <property type="component" value="Unassembled WGS sequence"/>
</dbReference>
<evidence type="ECO:0000256" key="1">
    <source>
        <dbReference type="SAM" id="Coils"/>
    </source>
</evidence>
<evidence type="ECO:0000259" key="3">
    <source>
        <dbReference type="Pfam" id="PF02120"/>
    </source>
</evidence>
<feature type="compositionally biased region" description="Gly residues" evidence="2">
    <location>
        <begin position="677"/>
        <end position="689"/>
    </location>
</feature>
<feature type="coiled-coil region" evidence="1">
    <location>
        <begin position="163"/>
        <end position="190"/>
    </location>
</feature>
<evidence type="ECO:0000313" key="4">
    <source>
        <dbReference type="EMBL" id="RDU64386.1"/>
    </source>
</evidence>
<dbReference type="Gene3D" id="3.30.750.140">
    <property type="match status" value="1"/>
</dbReference>
<organism evidence="4 5">
    <name type="scientific">Helicobacter ganmani</name>
    <dbReference type="NCBI Taxonomy" id="60246"/>
    <lineage>
        <taxon>Bacteria</taxon>
        <taxon>Pseudomonadati</taxon>
        <taxon>Campylobacterota</taxon>
        <taxon>Epsilonproteobacteria</taxon>
        <taxon>Campylobacterales</taxon>
        <taxon>Helicobacteraceae</taxon>
        <taxon>Helicobacter</taxon>
    </lineage>
</organism>
<feature type="compositionally biased region" description="Basic and acidic residues" evidence="2">
    <location>
        <begin position="298"/>
        <end position="316"/>
    </location>
</feature>
<feature type="compositionally biased region" description="Basic and acidic residues" evidence="2">
    <location>
        <begin position="404"/>
        <end position="442"/>
    </location>
</feature>
<keyword evidence="5" id="KW-1185">Reference proteome</keyword>
<name>A0A3D8IHJ0_9HELI</name>
<dbReference type="EMBL" id="NXLS01000001">
    <property type="protein sequence ID" value="RDU64386.1"/>
    <property type="molecule type" value="Genomic_DNA"/>
</dbReference>
<accession>A0A3D8IHJ0</accession>
<comment type="caution">
    <text evidence="4">The sequence shown here is derived from an EMBL/GenBank/DDBJ whole genome shotgun (WGS) entry which is preliminary data.</text>
</comment>
<dbReference type="AlphaFoldDB" id="A0A3D8IHJ0"/>
<feature type="region of interest" description="Disordered" evidence="2">
    <location>
        <begin position="66"/>
        <end position="92"/>
    </location>
</feature>
<feature type="domain" description="Flagellar hook-length control protein-like C-terminal" evidence="3">
    <location>
        <begin position="590"/>
        <end position="666"/>
    </location>
</feature>
<dbReference type="InterPro" id="IPR021136">
    <property type="entry name" value="Flagellar_hook_control-like_C"/>
</dbReference>
<feature type="compositionally biased region" description="Polar residues" evidence="2">
    <location>
        <begin position="334"/>
        <end position="343"/>
    </location>
</feature>
<proteinExistence type="predicted"/>
<feature type="region of interest" description="Disordered" evidence="2">
    <location>
        <begin position="670"/>
        <end position="711"/>
    </location>
</feature>
<gene>
    <name evidence="4" type="ORF">CQA43_00820</name>
</gene>
<feature type="compositionally biased region" description="Basic and acidic residues" evidence="2">
    <location>
        <begin position="279"/>
        <end position="290"/>
    </location>
</feature>
<feature type="region of interest" description="Disordered" evidence="2">
    <location>
        <begin position="245"/>
        <end position="467"/>
    </location>
</feature>
<evidence type="ECO:0000313" key="5">
    <source>
        <dbReference type="Proteomes" id="UP000256650"/>
    </source>
</evidence>
<sequence>MAFAYTLVIKSKFLEKGASMLPLIDIEQVNQKSVIKTSNAQNVSESEGGGFAEIFNFLSMDKNSKKSETKSKKTSQNSLEIPQELNKFSKNSSQQSNILKSLDEKYNLSKKFVESQKTESRNKNVKINISNNTQDTLPTKTTLKSARDLLEFSKTQTQEVKTLKDLNKVAEDLKLNIQKINLQKDNTNQEIKFKGVPKREMLLDKQILKTNENVKTNTANPKVTQKESKESLNILSNLLQDKELLNKESSKDSKASPNKTDFKAENKESLNVKNSTQNLKKEEKNHKDSQNVENLTTTKEKIESKTDFKAENKESLNVKNSTQNLKKEEKNLKDSQNVENLTPTKEKIESKTDFKTKEAENLEAKNKLQKTEIKNAQEKEKVKAKNIKESPDKPTESLQAKAQEPSKEIPKQEVGKQDFVVKNEIKQEEKVKEKTNQEEMLKESQNTKVASQSKATQESLRNPFTLKEQKEVKESFLKEEKEDKRNIKNSKTTTTQSLNTLGNAFKEENIKQDIKQQDIFLENLLKTTEKSAQSSKETSKEAMLEVSKENTEKKAKINQEIYQASTQAQVENRLSVQNTFLHFSDKLREALQNYRPPITRLSLELNPENLGSVELTITKRGENVSVQITSNQTALQLFMQNAQEFKNSLSNLGLNDVNLEFKDNAGNLLDNGDFNGSNGGNSGGFGGQNQGENPRKEQNLTQNSDENSQNTQKWNENSLHIYKEVNNPYAKVALVEINFSYYA</sequence>
<dbReference type="Pfam" id="PF02120">
    <property type="entry name" value="Flg_hook"/>
    <property type="match status" value="1"/>
</dbReference>